<feature type="compositionally biased region" description="Basic residues" evidence="1">
    <location>
        <begin position="21"/>
        <end position="34"/>
    </location>
</feature>
<evidence type="ECO:0000313" key="2">
    <source>
        <dbReference type="EMBL" id="CAK0848519.1"/>
    </source>
</evidence>
<protein>
    <submittedName>
        <fullName evidence="2">Uncharacterized protein</fullName>
    </submittedName>
</protein>
<dbReference type="Proteomes" id="UP001189429">
    <property type="component" value="Unassembled WGS sequence"/>
</dbReference>
<organism evidence="2 3">
    <name type="scientific">Prorocentrum cordatum</name>
    <dbReference type="NCBI Taxonomy" id="2364126"/>
    <lineage>
        <taxon>Eukaryota</taxon>
        <taxon>Sar</taxon>
        <taxon>Alveolata</taxon>
        <taxon>Dinophyceae</taxon>
        <taxon>Prorocentrales</taxon>
        <taxon>Prorocentraceae</taxon>
        <taxon>Prorocentrum</taxon>
    </lineage>
</organism>
<feature type="non-terminal residue" evidence="2">
    <location>
        <position position="1"/>
    </location>
</feature>
<dbReference type="EMBL" id="CAUYUJ010014984">
    <property type="protein sequence ID" value="CAK0848519.1"/>
    <property type="molecule type" value="Genomic_DNA"/>
</dbReference>
<accession>A0ABN9TTI7</accession>
<gene>
    <name evidence="2" type="ORF">PCOR1329_LOCUS41438</name>
</gene>
<reference evidence="2" key="1">
    <citation type="submission" date="2023-10" db="EMBL/GenBank/DDBJ databases">
        <authorList>
            <person name="Chen Y."/>
            <person name="Shah S."/>
            <person name="Dougan E. K."/>
            <person name="Thang M."/>
            <person name="Chan C."/>
        </authorList>
    </citation>
    <scope>NUCLEOTIDE SEQUENCE [LARGE SCALE GENOMIC DNA]</scope>
</reference>
<keyword evidence="3" id="KW-1185">Reference proteome</keyword>
<sequence>PDWRRRGAEGAGRGGGGPAPHGRRHQGRAGRAHQHPGLQPVHPAVPGLAV</sequence>
<evidence type="ECO:0000313" key="3">
    <source>
        <dbReference type="Proteomes" id="UP001189429"/>
    </source>
</evidence>
<proteinExistence type="predicted"/>
<feature type="non-terminal residue" evidence="2">
    <location>
        <position position="50"/>
    </location>
</feature>
<feature type="region of interest" description="Disordered" evidence="1">
    <location>
        <begin position="1"/>
        <end position="50"/>
    </location>
</feature>
<comment type="caution">
    <text evidence="2">The sequence shown here is derived from an EMBL/GenBank/DDBJ whole genome shotgun (WGS) entry which is preliminary data.</text>
</comment>
<name>A0ABN9TTI7_9DINO</name>
<evidence type="ECO:0000256" key="1">
    <source>
        <dbReference type="SAM" id="MobiDB-lite"/>
    </source>
</evidence>
<feature type="compositionally biased region" description="Gly residues" evidence="1">
    <location>
        <begin position="9"/>
        <end position="19"/>
    </location>
</feature>